<dbReference type="CDD" id="cd09274">
    <property type="entry name" value="RNase_HI_RT_Ty3"/>
    <property type="match status" value="1"/>
</dbReference>
<dbReference type="InterPro" id="IPR041373">
    <property type="entry name" value="RT_RNaseH"/>
</dbReference>
<dbReference type="InterPro" id="IPR036397">
    <property type="entry name" value="RNaseH_sf"/>
</dbReference>
<evidence type="ECO:0000313" key="9">
    <source>
        <dbReference type="EMBL" id="SPD16397.1"/>
    </source>
</evidence>
<dbReference type="PROSITE" id="PS50994">
    <property type="entry name" value="INTEGRASE"/>
    <property type="match status" value="1"/>
</dbReference>
<evidence type="ECO:0000259" key="8">
    <source>
        <dbReference type="PROSITE" id="PS50994"/>
    </source>
</evidence>
<keyword evidence="1" id="KW-0808">Transferase</keyword>
<evidence type="ECO:0000256" key="1">
    <source>
        <dbReference type="ARBA" id="ARBA00022679"/>
    </source>
</evidence>
<feature type="region of interest" description="Disordered" evidence="7">
    <location>
        <begin position="52"/>
        <end position="90"/>
    </location>
</feature>
<evidence type="ECO:0000256" key="7">
    <source>
        <dbReference type="SAM" id="MobiDB-lite"/>
    </source>
</evidence>
<dbReference type="Gene3D" id="3.10.20.370">
    <property type="match status" value="1"/>
</dbReference>
<dbReference type="PANTHER" id="PTHR35046:SF9">
    <property type="entry name" value="RNA-DIRECTED DNA POLYMERASE"/>
    <property type="match status" value="1"/>
</dbReference>
<dbReference type="InterPro" id="IPR012337">
    <property type="entry name" value="RNaseH-like_sf"/>
</dbReference>
<protein>
    <recommendedName>
        <fullName evidence="8">Integrase catalytic domain-containing protein</fullName>
    </recommendedName>
</protein>
<evidence type="ECO:0000256" key="3">
    <source>
        <dbReference type="ARBA" id="ARBA00022722"/>
    </source>
</evidence>
<accession>A0A2N9HQK0</accession>
<dbReference type="InterPro" id="IPR043502">
    <property type="entry name" value="DNA/RNA_pol_sf"/>
</dbReference>
<keyword evidence="5" id="KW-0378">Hydrolase</keyword>
<dbReference type="EMBL" id="OIVN01004268">
    <property type="protein sequence ID" value="SPD16397.1"/>
    <property type="molecule type" value="Genomic_DNA"/>
</dbReference>
<keyword evidence="2" id="KW-0548">Nucleotidyltransferase</keyword>
<dbReference type="InterPro" id="IPR001584">
    <property type="entry name" value="Integrase_cat-core"/>
</dbReference>
<dbReference type="AlphaFoldDB" id="A0A2N9HQK0"/>
<dbReference type="GO" id="GO:0003964">
    <property type="term" value="F:RNA-directed DNA polymerase activity"/>
    <property type="evidence" value="ECO:0007669"/>
    <property type="project" value="UniProtKB-KW"/>
</dbReference>
<organism evidence="9">
    <name type="scientific">Fagus sylvatica</name>
    <name type="common">Beechnut</name>
    <dbReference type="NCBI Taxonomy" id="28930"/>
    <lineage>
        <taxon>Eukaryota</taxon>
        <taxon>Viridiplantae</taxon>
        <taxon>Streptophyta</taxon>
        <taxon>Embryophyta</taxon>
        <taxon>Tracheophyta</taxon>
        <taxon>Spermatophyta</taxon>
        <taxon>Magnoliopsida</taxon>
        <taxon>eudicotyledons</taxon>
        <taxon>Gunneridae</taxon>
        <taxon>Pentapetalae</taxon>
        <taxon>rosids</taxon>
        <taxon>fabids</taxon>
        <taxon>Fagales</taxon>
        <taxon>Fagaceae</taxon>
        <taxon>Fagus</taxon>
    </lineage>
</organism>
<evidence type="ECO:0000256" key="2">
    <source>
        <dbReference type="ARBA" id="ARBA00022695"/>
    </source>
</evidence>
<feature type="domain" description="Integrase catalytic" evidence="8">
    <location>
        <begin position="269"/>
        <end position="434"/>
    </location>
</feature>
<keyword evidence="6" id="KW-0695">RNA-directed DNA polymerase</keyword>
<dbReference type="GO" id="GO:0015074">
    <property type="term" value="P:DNA integration"/>
    <property type="evidence" value="ECO:0007669"/>
    <property type="project" value="InterPro"/>
</dbReference>
<proteinExistence type="predicted"/>
<dbReference type="PANTHER" id="PTHR35046">
    <property type="entry name" value="ZINC KNUCKLE (CCHC-TYPE) FAMILY PROTEIN"/>
    <property type="match status" value="1"/>
</dbReference>
<keyword evidence="3" id="KW-0540">Nuclease</keyword>
<sequence>MSSKGDTSNKEGQEESPLVLRAMQQQFERMDVLFNEIRDRMDRQDAVIATWREGRPQGVPNVRRQARRAPVDDSDGDHEDEFKGEEDQASLNGEGRFGLHRVDEVMVDDIIAITMAFALRCTKGIAVDEEKVKAIKEWPTPKSITGGIGAVLMQEKRPIAYFSEKLNGAALNYPTYDKELYALVRALETWQHYLWPKEFVIHTDHESLKHLKGQGKLNRRHAQWMEFIETFPYELYVNDDDFTSVFGACEKAAFGKFYRLDGYLFRENRLCVPNSSMRELLVREAHGGGLPRSRKGRDSIFVVVDRFSKMAHFISCHKTDDATHIADLFFREIVRLHGVPRSIVSDRDVKFLSYFWKVLWGKLGTKLLFSTTCHPQTDGQTEVVNRTLSTLLRTIIQKNLKNWGDCLPFIEFAYNRSVHSTTDFSPFEIVYGFNPLTPLDLLPLPVNERTSLDGQKKVEMVKKLHESVWQHIEKKNEQYATKANKGRRQVTIRRLNPFKERGNDENQQAPLKDPLYVPVGPITRVRSKKIKEALNGLIQEIWADSKTGHSKLGPKEDEGVINLIQTTDGVDLA</sequence>
<dbReference type="SUPFAM" id="SSF56672">
    <property type="entry name" value="DNA/RNA polymerases"/>
    <property type="match status" value="1"/>
</dbReference>
<keyword evidence="4" id="KW-0255">Endonuclease</keyword>
<evidence type="ECO:0000256" key="4">
    <source>
        <dbReference type="ARBA" id="ARBA00022759"/>
    </source>
</evidence>
<evidence type="ECO:0000256" key="5">
    <source>
        <dbReference type="ARBA" id="ARBA00022801"/>
    </source>
</evidence>
<dbReference type="SUPFAM" id="SSF53098">
    <property type="entry name" value="Ribonuclease H-like"/>
    <property type="match status" value="1"/>
</dbReference>
<name>A0A2N9HQK0_FAGSY</name>
<evidence type="ECO:0000256" key="6">
    <source>
        <dbReference type="ARBA" id="ARBA00022918"/>
    </source>
</evidence>
<feature type="compositionally biased region" description="Acidic residues" evidence="7">
    <location>
        <begin position="72"/>
        <end position="88"/>
    </location>
</feature>
<dbReference type="GO" id="GO:0004519">
    <property type="term" value="F:endonuclease activity"/>
    <property type="evidence" value="ECO:0007669"/>
    <property type="project" value="UniProtKB-KW"/>
</dbReference>
<gene>
    <name evidence="9" type="ORF">FSB_LOCUS44279</name>
</gene>
<dbReference type="Pfam" id="PF17917">
    <property type="entry name" value="RT_RNaseH"/>
    <property type="match status" value="1"/>
</dbReference>
<reference evidence="9" key="1">
    <citation type="submission" date="2018-02" db="EMBL/GenBank/DDBJ databases">
        <authorList>
            <person name="Cohen D.B."/>
            <person name="Kent A.D."/>
        </authorList>
    </citation>
    <scope>NUCLEOTIDE SEQUENCE</scope>
</reference>
<dbReference type="GO" id="GO:0003676">
    <property type="term" value="F:nucleic acid binding"/>
    <property type="evidence" value="ECO:0007669"/>
    <property type="project" value="InterPro"/>
</dbReference>
<dbReference type="Gene3D" id="3.30.420.10">
    <property type="entry name" value="Ribonuclease H-like superfamily/Ribonuclease H"/>
    <property type="match status" value="1"/>
</dbReference>
<dbReference type="GO" id="GO:0016787">
    <property type="term" value="F:hydrolase activity"/>
    <property type="evidence" value="ECO:0007669"/>
    <property type="project" value="UniProtKB-KW"/>
</dbReference>